<dbReference type="PANTHER" id="PTHR35862">
    <property type="entry name" value="FELS-2 PROPHAGE PROTEIN"/>
    <property type="match status" value="1"/>
</dbReference>
<dbReference type="InterPro" id="IPR006949">
    <property type="entry name" value="Barrel_Baseplate_J-like"/>
</dbReference>
<accession>A0ABD7G466</accession>
<evidence type="ECO:0000313" key="5">
    <source>
        <dbReference type="Proteomes" id="UP000253075"/>
    </source>
</evidence>
<dbReference type="PIRSF" id="PIRSF020481">
    <property type="entry name" value="BAP"/>
    <property type="match status" value="1"/>
</dbReference>
<evidence type="ECO:0000313" key="4">
    <source>
        <dbReference type="EMBL" id="RCF46431.1"/>
    </source>
</evidence>
<dbReference type="RefSeq" id="WP_113995579.1">
    <property type="nucleotide sequence ID" value="NZ_PUTQ01000027.1"/>
</dbReference>
<proteinExistence type="predicted"/>
<dbReference type="InterPro" id="IPR052726">
    <property type="entry name" value="Phage_Baseplate_Hub"/>
</dbReference>
<feature type="domain" description="Baseplate J-like C-terminal" evidence="3">
    <location>
        <begin position="284"/>
        <end position="365"/>
    </location>
</feature>
<protein>
    <submittedName>
        <fullName evidence="4">Phage tail protein</fullName>
    </submittedName>
</protein>
<dbReference type="EMBL" id="PUTQ01000027">
    <property type="protein sequence ID" value="RCF46431.1"/>
    <property type="molecule type" value="Genomic_DNA"/>
</dbReference>
<dbReference type="Pfam" id="PF04865">
    <property type="entry name" value="Baseplate_J"/>
    <property type="match status" value="1"/>
</dbReference>
<evidence type="ECO:0000259" key="1">
    <source>
        <dbReference type="Pfam" id="PF04865"/>
    </source>
</evidence>
<feature type="domain" description="Baseplate J-like central" evidence="2">
    <location>
        <begin position="208"/>
        <end position="276"/>
    </location>
</feature>
<feature type="domain" description="Baseplate protein J-like barrel" evidence="1">
    <location>
        <begin position="102"/>
        <end position="186"/>
    </location>
</feature>
<name>A0ABD7G466_AERHY</name>
<organism evidence="4 5">
    <name type="scientific">Aeromonas hydrophila</name>
    <dbReference type="NCBI Taxonomy" id="644"/>
    <lineage>
        <taxon>Bacteria</taxon>
        <taxon>Pseudomonadati</taxon>
        <taxon>Pseudomonadota</taxon>
        <taxon>Gammaproteobacteria</taxon>
        <taxon>Aeromonadales</taxon>
        <taxon>Aeromonadaceae</taxon>
        <taxon>Aeromonas</taxon>
    </lineage>
</organism>
<dbReference type="Pfam" id="PF26078">
    <property type="entry name" value="Baseplate_J_M"/>
    <property type="match status" value="1"/>
</dbReference>
<dbReference type="InterPro" id="IPR058530">
    <property type="entry name" value="Baseplate_J-like_C"/>
</dbReference>
<dbReference type="Pfam" id="PF26079">
    <property type="entry name" value="Baseplate_J_C"/>
    <property type="match status" value="1"/>
</dbReference>
<evidence type="ECO:0000259" key="3">
    <source>
        <dbReference type="Pfam" id="PF26079"/>
    </source>
</evidence>
<dbReference type="InterPro" id="IPR058531">
    <property type="entry name" value="Baseplate_J_M"/>
</dbReference>
<evidence type="ECO:0000259" key="2">
    <source>
        <dbReference type="Pfam" id="PF26078"/>
    </source>
</evidence>
<dbReference type="PANTHER" id="PTHR35862:SF1">
    <property type="entry name" value="FELS-2 PROPHAGE PROTEIN"/>
    <property type="match status" value="1"/>
</dbReference>
<dbReference type="InterPro" id="IPR014507">
    <property type="entry name" value="Baseplate_assembly_J_pred"/>
</dbReference>
<gene>
    <name evidence="4" type="ORF">C6C11_17150</name>
</gene>
<reference evidence="4 5" key="1">
    <citation type="journal article" date="2018" name="PLoS ONE">
        <title>Phenotypic characterization and whole genome analysis of extended-spectrum beta-lactamase-producing bacteria isolated from dogs in Germany.</title>
        <authorList>
            <person name="Boehmer T."/>
            <person name="Vogler A.J."/>
            <person name="Thomas A."/>
            <person name="Sauer S."/>
            <person name="Hergenroether M."/>
            <person name="Straubinger R.K."/>
            <person name="Birdsell D."/>
            <person name="Keim P."/>
            <person name="Sahl J.W."/>
            <person name="Williamson C.H."/>
            <person name="Riehm J.M."/>
        </authorList>
    </citation>
    <scope>NUCLEOTIDE SEQUENCE [LARGE SCALE GENOMIC DNA]</scope>
    <source>
        <strain evidence="4 5">AFG_SD03_1510_Ahy_093</strain>
    </source>
</reference>
<comment type="caution">
    <text evidence="4">The sequence shown here is derived from an EMBL/GenBank/DDBJ whole genome shotgun (WGS) entry which is preliminary data.</text>
</comment>
<reference evidence="5" key="2">
    <citation type="submission" date="2018-02" db="EMBL/GenBank/DDBJ databases">
        <title>Phenotypic characterization and whole genome analysis of multidrug-resistant, extended-spectrum beta-lactamase-producing bacteria isolated from dogs in Germany.</title>
        <authorList>
            <person name="Williamson C."/>
        </authorList>
    </citation>
    <scope>NUCLEOTIDE SEQUENCE [LARGE SCALE GENOMIC DNA]</scope>
    <source>
        <strain evidence="5">AFG_SD03_1510_Ahy_093</strain>
    </source>
</reference>
<dbReference type="AlphaFoldDB" id="A0ABD7G466"/>
<sequence length="372" mass="39477">MSLLDRQLPEPDFIERDPAKITREMIATYESLTGKTLYPAQVERLLIDLIAYRESLVREAFQDGAKLNLVRYSRGVILDNIGENVGVERVAAVAASVKLRFTFSPAPNTATVLPQGTEVEGGGVSFATAQAVSVAAGAATVEVLATCTQAGVVGNGFVPGQIKTLVGTPSGLIVASVENITTSEGGADEESDERLRERIVAAPETFSVAGSVEAYRFHAMSAHPDIVDVAVISHIPGDVTLYPLISSGLPGEAIKAAVLATCSGEKVRPLNDQVMVADPVPVDYAIDVRVVLTRTADAALAQAQVEQAALDFRDNRVQFGASIVRSQLIDALHVYGVYSVTPVQPAADLDLEKWEWPRCTSIKVTVTGVAHG</sequence>
<dbReference type="Proteomes" id="UP000253075">
    <property type="component" value="Unassembled WGS sequence"/>
</dbReference>